<dbReference type="Proteomes" id="UP000263336">
    <property type="component" value="Unassembled WGS sequence"/>
</dbReference>
<feature type="transmembrane region" description="Helical" evidence="1">
    <location>
        <begin position="16"/>
        <end position="38"/>
    </location>
</feature>
<dbReference type="AlphaFoldDB" id="A0A3D0ZPQ3"/>
<evidence type="ECO:0000256" key="1">
    <source>
        <dbReference type="SAM" id="Phobius"/>
    </source>
</evidence>
<comment type="caution">
    <text evidence="2">The sequence shown here is derived from an EMBL/GenBank/DDBJ whole genome shotgun (WGS) entry which is preliminary data.</text>
</comment>
<keyword evidence="1" id="KW-0472">Membrane</keyword>
<protein>
    <submittedName>
        <fullName evidence="2">Uncharacterized protein</fullName>
    </submittedName>
</protein>
<evidence type="ECO:0000313" key="3">
    <source>
        <dbReference type="Proteomes" id="UP000263336"/>
    </source>
</evidence>
<reference evidence="2 3" key="1">
    <citation type="journal article" date="2018" name="Nat. Biotechnol.">
        <title>A standardized bacterial taxonomy based on genome phylogeny substantially revises the tree of life.</title>
        <authorList>
            <person name="Parks D.H."/>
            <person name="Chuvochina M."/>
            <person name="Waite D.W."/>
            <person name="Rinke C."/>
            <person name="Skarshewski A."/>
            <person name="Chaumeil P.A."/>
            <person name="Hugenholtz P."/>
        </authorList>
    </citation>
    <scope>NUCLEOTIDE SEQUENCE [LARGE SCALE GENOMIC DNA]</scope>
    <source>
        <strain evidence="2">UBA11701</strain>
    </source>
</reference>
<keyword evidence="1" id="KW-1133">Transmembrane helix</keyword>
<sequence>MTNSEVSQKEMAMETWLVALISLLIGSVVGATTTYFFMLKNPKKPPMSYDEYRRIFRDSRNSTLIIGSLKAMGKGDLSYPRWRDVLRLYKNSDAISPIEYYGIWIIARRFKKEKEVLQRFPNCQEIYKRIIKGEPPNKTRE</sequence>
<name>A0A3D0ZPQ3_UNCKA</name>
<keyword evidence="1" id="KW-0812">Transmembrane</keyword>
<dbReference type="EMBL" id="DOZN01000008">
    <property type="protein sequence ID" value="HCC42022.1"/>
    <property type="molecule type" value="Genomic_DNA"/>
</dbReference>
<evidence type="ECO:0000313" key="2">
    <source>
        <dbReference type="EMBL" id="HCC42022.1"/>
    </source>
</evidence>
<accession>A0A3D0ZPQ3</accession>
<proteinExistence type="predicted"/>
<gene>
    <name evidence="2" type="ORF">DEP93_00955</name>
</gene>
<organism evidence="2 3">
    <name type="scientific">candidate division WWE3 bacterium</name>
    <dbReference type="NCBI Taxonomy" id="2053526"/>
    <lineage>
        <taxon>Bacteria</taxon>
        <taxon>Katanobacteria</taxon>
    </lineage>
</organism>